<reference evidence="1" key="1">
    <citation type="submission" date="2024-02" db="EMBL/GenBank/DDBJ databases">
        <authorList>
            <consortium name="ELIXIR-Norway"/>
            <consortium name="Elixir Norway"/>
        </authorList>
    </citation>
    <scope>NUCLEOTIDE SEQUENCE</scope>
</reference>
<protein>
    <submittedName>
        <fullName evidence="1">Uncharacterized protein</fullName>
    </submittedName>
</protein>
<dbReference type="Proteomes" id="UP001497512">
    <property type="component" value="Chromosome 2"/>
</dbReference>
<dbReference type="PANTHER" id="PTHR11440">
    <property type="entry name" value="LECITHIN-CHOLESTEROL ACYLTRANSFERASE-RELATED"/>
    <property type="match status" value="1"/>
</dbReference>
<gene>
    <name evidence="1" type="ORF">CSSPTR1EN2_LOCUS13574</name>
</gene>
<dbReference type="InterPro" id="IPR029058">
    <property type="entry name" value="AB_hydrolase_fold"/>
</dbReference>
<organism evidence="1 2">
    <name type="scientific">Sphagnum troendelagicum</name>
    <dbReference type="NCBI Taxonomy" id="128251"/>
    <lineage>
        <taxon>Eukaryota</taxon>
        <taxon>Viridiplantae</taxon>
        <taxon>Streptophyta</taxon>
        <taxon>Embryophyta</taxon>
        <taxon>Bryophyta</taxon>
        <taxon>Sphagnophytina</taxon>
        <taxon>Sphagnopsida</taxon>
        <taxon>Sphagnales</taxon>
        <taxon>Sphagnaceae</taxon>
        <taxon>Sphagnum</taxon>
    </lineage>
</organism>
<dbReference type="Pfam" id="PF02450">
    <property type="entry name" value="LCAT"/>
    <property type="match status" value="2"/>
</dbReference>
<proteinExistence type="predicted"/>
<dbReference type="InterPro" id="IPR003386">
    <property type="entry name" value="LACT/PDAT_acylTrfase"/>
</dbReference>
<name>A0ABP0UC46_9BRYO</name>
<evidence type="ECO:0000313" key="2">
    <source>
        <dbReference type="Proteomes" id="UP001497512"/>
    </source>
</evidence>
<evidence type="ECO:0000313" key="1">
    <source>
        <dbReference type="EMBL" id="CAK9216645.1"/>
    </source>
</evidence>
<dbReference type="SUPFAM" id="SSF53474">
    <property type="entry name" value="alpha/beta-Hydrolases"/>
    <property type="match status" value="1"/>
</dbReference>
<accession>A0ABP0UC46</accession>
<dbReference type="Gene3D" id="3.40.50.1820">
    <property type="entry name" value="alpha/beta hydrolase"/>
    <property type="match status" value="1"/>
</dbReference>
<dbReference type="EMBL" id="OZ019894">
    <property type="protein sequence ID" value="CAK9216645.1"/>
    <property type="molecule type" value="Genomic_DNA"/>
</dbReference>
<sequence length="502" mass="55869">MTLHPDSRQSWGFFFSWRISSWSRPNSSSSNSRSKQHHKIPEFASFLRNITLMSLLLLGSIGSISCLGPISSSSNSSSSTRGVSSSSSFGGALAMTTAPSAVMRPRDPVLSPVVIVPGTGGNQLEAKLTQDYKASSPWCYTLKKDYFRLWLDLVTLFPPFTSCFADRLALEYDPLTDQYCNAKGVETRVPYFGTTESMEYLDPSFKSISAYMIQLVNELTSKGYEKGRSLFGAPYDFRYAPGPRASKVAVEYQKDLKSLIEHAYTTNNKEPVVLVSHSMGCLWTLYFLNQQPMEWRHKFVAHFVTIAAPWGGVVEQMMTFASGNPEGVPFVNPLVIRKEQRSSESNLWLLPVSWTFGLRPLVITSSRSYTAADMEEFLNDIGYPEGIAPYRSRIPHLTEVLQAPKVPITLIYGFGVPTAETLSYDSKGFDYLPKIEMGDGDGTVNVCSLTAVISDWKNTQGQSLDVIAFPKKGHMKILQDKEALEVIVNTILNARPQQQLVV</sequence>
<keyword evidence="2" id="KW-1185">Reference proteome</keyword>